<evidence type="ECO:0000313" key="2">
    <source>
        <dbReference type="Proteomes" id="UP000886881"/>
    </source>
</evidence>
<gene>
    <name evidence="1" type="ORF">IAC35_01590</name>
</gene>
<proteinExistence type="predicted"/>
<organism evidence="1 2">
    <name type="scientific">Candidatus Cryptobacteroides merdipullorum</name>
    <dbReference type="NCBI Taxonomy" id="2840771"/>
    <lineage>
        <taxon>Bacteria</taxon>
        <taxon>Pseudomonadati</taxon>
        <taxon>Bacteroidota</taxon>
        <taxon>Bacteroidia</taxon>
        <taxon>Bacteroidales</taxon>
        <taxon>Candidatus Cryptobacteroides</taxon>
    </lineage>
</organism>
<comment type="caution">
    <text evidence="1">The sequence shown here is derived from an EMBL/GenBank/DDBJ whole genome shotgun (WGS) entry which is preliminary data.</text>
</comment>
<name>A0A9D1GNW8_9BACT</name>
<accession>A0A9D1GNW8</accession>
<dbReference type="AlphaFoldDB" id="A0A9D1GNW8"/>
<reference evidence="1" key="1">
    <citation type="submission" date="2020-10" db="EMBL/GenBank/DDBJ databases">
        <authorList>
            <person name="Gilroy R."/>
        </authorList>
    </citation>
    <scope>NUCLEOTIDE SEQUENCE</scope>
    <source>
        <strain evidence="1">ChiHecec2B26-709</strain>
    </source>
</reference>
<dbReference type="Proteomes" id="UP000886881">
    <property type="component" value="Unassembled WGS sequence"/>
</dbReference>
<reference evidence="1" key="2">
    <citation type="journal article" date="2021" name="PeerJ">
        <title>Extensive microbial diversity within the chicken gut microbiome revealed by metagenomics and culture.</title>
        <authorList>
            <person name="Gilroy R."/>
            <person name="Ravi A."/>
            <person name="Getino M."/>
            <person name="Pursley I."/>
            <person name="Horton D.L."/>
            <person name="Alikhan N.F."/>
            <person name="Baker D."/>
            <person name="Gharbi K."/>
            <person name="Hall N."/>
            <person name="Watson M."/>
            <person name="Adriaenssens E.M."/>
            <person name="Foster-Nyarko E."/>
            <person name="Jarju S."/>
            <person name="Secka A."/>
            <person name="Antonio M."/>
            <person name="Oren A."/>
            <person name="Chaudhuri R.R."/>
            <person name="La Ragione R."/>
            <person name="Hildebrand F."/>
            <person name="Pallen M.J."/>
        </authorList>
    </citation>
    <scope>NUCLEOTIDE SEQUENCE</scope>
    <source>
        <strain evidence="1">ChiHecec2B26-709</strain>
    </source>
</reference>
<sequence>MNIVVLNASGNTVVRPDTTLKKSSDDFYVPDFIDRISWSPVLFARVSKPGKYIAAKFASRYYDSVNYGMLLYPEDFVDGSEEGYARACCLDHTSFLPSPMYNKVTLGREGNRFELLKNGSPLFGVSFATAAEVEHALEETSKYCYLRTGDLVCVELQRREPLCRRGGEECAIEGSCCGNYLLDFRIIF</sequence>
<protein>
    <submittedName>
        <fullName evidence="1">Uncharacterized protein</fullName>
    </submittedName>
</protein>
<dbReference type="EMBL" id="DVLC01000031">
    <property type="protein sequence ID" value="HIT46532.1"/>
    <property type="molecule type" value="Genomic_DNA"/>
</dbReference>
<evidence type="ECO:0000313" key="1">
    <source>
        <dbReference type="EMBL" id="HIT46532.1"/>
    </source>
</evidence>